<keyword evidence="3" id="KW-1185">Reference proteome</keyword>
<proteinExistence type="predicted"/>
<dbReference type="OrthoDB" id="186663at2"/>
<dbReference type="InterPro" id="IPR050194">
    <property type="entry name" value="Glycosyltransferase_grp1"/>
</dbReference>
<dbReference type="InterPro" id="IPR024004">
    <property type="entry name" value="PEP-CTERM/XrtA_GlycosylTrfase"/>
</dbReference>
<accession>A0A286GRQ8</accession>
<organism evidence="2 3">
    <name type="scientific">Caenispirillum bisanense</name>
    <dbReference type="NCBI Taxonomy" id="414052"/>
    <lineage>
        <taxon>Bacteria</taxon>
        <taxon>Pseudomonadati</taxon>
        <taxon>Pseudomonadota</taxon>
        <taxon>Alphaproteobacteria</taxon>
        <taxon>Rhodospirillales</taxon>
        <taxon>Novispirillaceae</taxon>
        <taxon>Caenispirillum</taxon>
    </lineage>
</organism>
<evidence type="ECO:0000313" key="2">
    <source>
        <dbReference type="EMBL" id="SOD97739.1"/>
    </source>
</evidence>
<dbReference type="PANTHER" id="PTHR45947:SF3">
    <property type="entry name" value="SULFOQUINOVOSYL TRANSFERASE SQD2"/>
    <property type="match status" value="1"/>
</dbReference>
<sequence>MKILHVLDHSVPLHSGYSFRTLGILRHQRALGWQTCHLTSPKHVRDSLPREIVEGLEFHRTPQLPANGAGSKPVLRELMLMRALEKRLAEVVAEEKPDILHAHSPALNAVPALRVGRRFGLPVVYEIRAFWEDAAASHGTAREGNWRYRLTRGLESWAVKRASAVTTIAHGLRDDLIARGVPRDKITVIPNAVDVAAFQAGGRRDPRLAQELGLGRAVVLGFLGSFYGYEGLDVLLRAVPALTALRPEVRVLLVGGGPEEGRLKALADRLGVADRVIFTGRVPHDRVQAYYDLVDLLVFPRTSIRLTELVTPLKPLEAMAMGKPVLASDVGGHRELIRDGRTGWLFRPDDPQALADKVDEVLAARAAWRAVLDRAHAYVSTERSWAAVAARYRGVYEPLVGGRSDPAALPPEPAGAPA</sequence>
<dbReference type="Gene3D" id="3.40.50.2000">
    <property type="entry name" value="Glycogen Phosphorylase B"/>
    <property type="match status" value="2"/>
</dbReference>
<evidence type="ECO:0000259" key="1">
    <source>
        <dbReference type="Pfam" id="PF13579"/>
    </source>
</evidence>
<reference evidence="2 3" key="1">
    <citation type="submission" date="2017-09" db="EMBL/GenBank/DDBJ databases">
        <authorList>
            <person name="Ehlers B."/>
            <person name="Leendertz F.H."/>
        </authorList>
    </citation>
    <scope>NUCLEOTIDE SEQUENCE [LARGE SCALE GENOMIC DNA]</scope>
    <source>
        <strain evidence="2 3">USBA 140</strain>
    </source>
</reference>
<keyword evidence="2" id="KW-0808">Transferase</keyword>
<dbReference type="PANTHER" id="PTHR45947">
    <property type="entry name" value="SULFOQUINOVOSYL TRANSFERASE SQD2"/>
    <property type="match status" value="1"/>
</dbReference>
<dbReference type="RefSeq" id="WP_097280180.1">
    <property type="nucleotide sequence ID" value="NZ_OCNJ01000007.1"/>
</dbReference>
<dbReference type="CDD" id="cd03794">
    <property type="entry name" value="GT4_WbuB-like"/>
    <property type="match status" value="1"/>
</dbReference>
<dbReference type="Pfam" id="PF13692">
    <property type="entry name" value="Glyco_trans_1_4"/>
    <property type="match status" value="1"/>
</dbReference>
<dbReference type="Pfam" id="PF13579">
    <property type="entry name" value="Glyco_trans_4_4"/>
    <property type="match status" value="1"/>
</dbReference>
<dbReference type="InterPro" id="IPR028098">
    <property type="entry name" value="Glyco_trans_4-like_N"/>
</dbReference>
<dbReference type="SUPFAM" id="SSF53756">
    <property type="entry name" value="UDP-Glycosyltransferase/glycogen phosphorylase"/>
    <property type="match status" value="1"/>
</dbReference>
<name>A0A286GRQ8_9PROT</name>
<dbReference type="GO" id="GO:0016758">
    <property type="term" value="F:hexosyltransferase activity"/>
    <property type="evidence" value="ECO:0007669"/>
    <property type="project" value="TreeGrafter"/>
</dbReference>
<dbReference type="NCBIfam" id="TIGR04063">
    <property type="entry name" value="stp3"/>
    <property type="match status" value="1"/>
</dbReference>
<gene>
    <name evidence="2" type="ORF">SAMN05421508_10766</name>
</gene>
<dbReference type="Proteomes" id="UP000219621">
    <property type="component" value="Unassembled WGS sequence"/>
</dbReference>
<feature type="domain" description="Glycosyltransferase subfamily 4-like N-terminal" evidence="1">
    <location>
        <begin position="16"/>
        <end position="191"/>
    </location>
</feature>
<evidence type="ECO:0000313" key="3">
    <source>
        <dbReference type="Proteomes" id="UP000219621"/>
    </source>
</evidence>
<protein>
    <submittedName>
        <fullName evidence="2">PEP-CTERM/exosortase A-associated glycosyltransferase, Daro_2409 family</fullName>
    </submittedName>
</protein>
<dbReference type="EMBL" id="OCNJ01000007">
    <property type="protein sequence ID" value="SOD97739.1"/>
    <property type="molecule type" value="Genomic_DNA"/>
</dbReference>
<dbReference type="AlphaFoldDB" id="A0A286GRQ8"/>